<keyword evidence="3" id="KW-0788">Thiol protease</keyword>
<keyword evidence="3" id="KW-0645">Protease</keyword>
<dbReference type="InterPro" id="IPR011600">
    <property type="entry name" value="Pept_C14_caspase"/>
</dbReference>
<proteinExistence type="inferred from homology"/>
<dbReference type="PANTHER" id="PTHR48104">
    <property type="entry name" value="METACASPASE-4"/>
    <property type="match status" value="1"/>
</dbReference>
<comment type="caution">
    <text evidence="5">The sequence shown here is derived from an EMBL/GenBank/DDBJ whole genome shotgun (WGS) entry which is preliminary data.</text>
</comment>
<evidence type="ECO:0000313" key="6">
    <source>
        <dbReference type="Proteomes" id="UP000383932"/>
    </source>
</evidence>
<gene>
    <name evidence="5" type="ORF">CTheo_4617</name>
</gene>
<keyword evidence="2" id="KW-0053">Apoptosis</keyword>
<dbReference type="OrthoDB" id="3223806at2759"/>
<dbReference type="PANTHER" id="PTHR48104:SF30">
    <property type="entry name" value="METACASPASE-1"/>
    <property type="match status" value="1"/>
</dbReference>
<evidence type="ECO:0000313" key="5">
    <source>
        <dbReference type="EMBL" id="KAB5591939.1"/>
    </source>
</evidence>
<keyword evidence="3" id="KW-0378">Hydrolase</keyword>
<protein>
    <submittedName>
        <fullName evidence="5">Metacaspase-1</fullName>
    </submittedName>
</protein>
<sequence length="694" mass="76068">MIIVILSVFAVGIGGWCLMQLRKSSTKWQSTVTSVEPLAKSENEVAKTPGSMLHALLIGINDYPNLPKLKGAVADANEMYKFLTSDIQVPPENIRLLCDGDALREEIIRGFRELQDNPCIKKGDPILIYIAGHGGLREANPEWRERYGANNVQVIFPFDYNTQVDGNTDRISCIPDKTINGLVNELAEKKGNNITLIFDSCYSASGSRGGFDEIEMGRQARTPEIEFDIPCGTDEDILRPYSIPEVNSAKRGAEMQLCIDQDSHIHLAACGSHQRAMEAGGRGVFTVALLESAATNVWVSSSPDNVSPIANSDPTSLQAIAPLLRPGPASGVDLQSVWELYESPAKNSPPLGRFYVEELWESAATLQPQDEDARAKFSAFATSKSIPEGDLQLYARLLHSGPGNELRVYFTPEAMMHIFGAPGVPDPDGSSEHEVGYVVHPERDSADLAVEICHPQQDLEPEVRFHLCSQDAETYGVAALEYRTPAQRSQVETVLFAAAKWNLHLHRTNSAAQVKGARAKVTIEMMKVAEKTGPGLADTRHLPTNELVNLNTTGVVEFEAYETDFYGFRLSSQMKEPLYVKVFYFDAADFSIGKLFGHNTANGQPDHDIPECGGLMVGDGGDGGAPFKFSIALGRSAELAYIKVFWSVDPLELDYLKQEPAFKLKLAQENSRGWQREESATISSGASMSHLVNV</sequence>
<dbReference type="GO" id="GO:0005737">
    <property type="term" value="C:cytoplasm"/>
    <property type="evidence" value="ECO:0007669"/>
    <property type="project" value="TreeGrafter"/>
</dbReference>
<evidence type="ECO:0000259" key="4">
    <source>
        <dbReference type="Pfam" id="PF00656"/>
    </source>
</evidence>
<dbReference type="SUPFAM" id="SSF52129">
    <property type="entry name" value="Caspase-like"/>
    <property type="match status" value="1"/>
</dbReference>
<dbReference type="InterPro" id="IPR050452">
    <property type="entry name" value="Metacaspase"/>
</dbReference>
<feature type="domain" description="Peptidase C14 caspase" evidence="4">
    <location>
        <begin position="54"/>
        <end position="295"/>
    </location>
</feature>
<dbReference type="GO" id="GO:0006915">
    <property type="term" value="P:apoptotic process"/>
    <property type="evidence" value="ECO:0007669"/>
    <property type="project" value="UniProtKB-KW"/>
</dbReference>
<dbReference type="Gene3D" id="3.40.50.1460">
    <property type="match status" value="1"/>
</dbReference>
<evidence type="ECO:0000256" key="2">
    <source>
        <dbReference type="ARBA" id="ARBA00022703"/>
    </source>
</evidence>
<name>A0A5N5QJX4_9AGAM</name>
<comment type="similarity">
    <text evidence="1">Belongs to the peptidase C14B family.</text>
</comment>
<evidence type="ECO:0000256" key="1">
    <source>
        <dbReference type="ARBA" id="ARBA00009005"/>
    </source>
</evidence>
<reference evidence="5 6" key="1">
    <citation type="journal article" date="2019" name="Fungal Biol. Biotechnol.">
        <title>Draft genome sequence of fastidious pathogen Ceratobasidium theobromae, which causes vascular-streak dieback in Theobroma cacao.</title>
        <authorList>
            <person name="Ali S.S."/>
            <person name="Asman A."/>
            <person name="Shao J."/>
            <person name="Firmansyah A.P."/>
            <person name="Susilo A.W."/>
            <person name="Rosmana A."/>
            <person name="McMahon P."/>
            <person name="Junaid M."/>
            <person name="Guest D."/>
            <person name="Kheng T.Y."/>
            <person name="Meinhardt L.W."/>
            <person name="Bailey B.A."/>
        </authorList>
    </citation>
    <scope>NUCLEOTIDE SEQUENCE [LARGE SCALE GENOMIC DNA]</scope>
    <source>
        <strain evidence="5 6">CT2</strain>
    </source>
</reference>
<organism evidence="5 6">
    <name type="scientific">Ceratobasidium theobromae</name>
    <dbReference type="NCBI Taxonomy" id="1582974"/>
    <lineage>
        <taxon>Eukaryota</taxon>
        <taxon>Fungi</taxon>
        <taxon>Dikarya</taxon>
        <taxon>Basidiomycota</taxon>
        <taxon>Agaricomycotina</taxon>
        <taxon>Agaricomycetes</taxon>
        <taxon>Cantharellales</taxon>
        <taxon>Ceratobasidiaceae</taxon>
        <taxon>Ceratobasidium</taxon>
    </lineage>
</organism>
<accession>A0A5N5QJX4</accession>
<keyword evidence="6" id="KW-1185">Reference proteome</keyword>
<dbReference type="AlphaFoldDB" id="A0A5N5QJX4"/>
<dbReference type="GO" id="GO:0004197">
    <property type="term" value="F:cysteine-type endopeptidase activity"/>
    <property type="evidence" value="ECO:0007669"/>
    <property type="project" value="InterPro"/>
</dbReference>
<dbReference type="Pfam" id="PF00656">
    <property type="entry name" value="Peptidase_C14"/>
    <property type="match status" value="1"/>
</dbReference>
<dbReference type="Proteomes" id="UP000383932">
    <property type="component" value="Unassembled WGS sequence"/>
</dbReference>
<evidence type="ECO:0000256" key="3">
    <source>
        <dbReference type="ARBA" id="ARBA00022807"/>
    </source>
</evidence>
<dbReference type="InterPro" id="IPR029030">
    <property type="entry name" value="Caspase-like_dom_sf"/>
</dbReference>
<dbReference type="EMBL" id="SSOP01000082">
    <property type="protein sequence ID" value="KAB5591939.1"/>
    <property type="molecule type" value="Genomic_DNA"/>
</dbReference>
<dbReference type="GO" id="GO:0006508">
    <property type="term" value="P:proteolysis"/>
    <property type="evidence" value="ECO:0007669"/>
    <property type="project" value="InterPro"/>
</dbReference>